<keyword evidence="7" id="KW-0376">Hydrogen peroxide</keyword>
<dbReference type="GO" id="GO:0004096">
    <property type="term" value="F:catalase activity"/>
    <property type="evidence" value="ECO:0007669"/>
    <property type="project" value="UniProtKB-EC"/>
</dbReference>
<evidence type="ECO:0000256" key="5">
    <source>
        <dbReference type="ARBA" id="ARBA00023002"/>
    </source>
</evidence>
<dbReference type="InterPro" id="IPR002226">
    <property type="entry name" value="Catalase_haem_BS"/>
</dbReference>
<evidence type="ECO:0000259" key="9">
    <source>
        <dbReference type="SMART" id="SM01060"/>
    </source>
</evidence>
<dbReference type="SUPFAM" id="SSF56634">
    <property type="entry name" value="Heme-dependent catalase-like"/>
    <property type="match status" value="1"/>
</dbReference>
<keyword evidence="4" id="KW-0479">Metal-binding</keyword>
<evidence type="ECO:0000256" key="2">
    <source>
        <dbReference type="ARBA" id="ARBA00022559"/>
    </source>
</evidence>
<name>A0AAV0TWY9_HYABA</name>
<keyword evidence="3" id="KW-0349">Heme</keyword>
<evidence type="ECO:0000256" key="3">
    <source>
        <dbReference type="ARBA" id="ARBA00022617"/>
    </source>
</evidence>
<sequence>MPERSRTATTSTGAPIRSPGLSTSVRFSTVGGEQGSADTVRDPRGFALKFYTEEGNWDLVGNNNTPVFFLRDPMLVPSFIHTQKRLPHSHLKDADMMWDFFSLRPETLHQQSVLFSDRGIPDGFRHMNGYGSHTFSNVNADGDTTYVKYHFKTDQGIRNLSVDQAAALAGSDPDYAIRDLYEAIAQQQYPSWTLYIQAMSVDEAANETLNPFDVTKFAEIEQLAFSPSPDKMLQGRLFSYPDTQRHRLGVNYLQLPVNRPLHDQRRTAGTGGATRPSPRGHCGDCSIVDKYATSDEDNYSQVGLFYRKTLDTNGRDHLTDNIAASLVRASPPVQVRAIANFFKCDAHYGRCVQEKVDALTAQAQHVESAVRPTAPQLNPPRKHFVPTPPSDDMTPRL</sequence>
<dbReference type="PANTHER" id="PTHR11465:SF9">
    <property type="entry name" value="CATALASE"/>
    <property type="match status" value="1"/>
</dbReference>
<evidence type="ECO:0000256" key="1">
    <source>
        <dbReference type="ARBA" id="ARBA00005329"/>
    </source>
</evidence>
<dbReference type="Gene3D" id="2.40.180.10">
    <property type="entry name" value="Catalase core domain"/>
    <property type="match status" value="2"/>
</dbReference>
<dbReference type="GO" id="GO:0042744">
    <property type="term" value="P:hydrogen peroxide catabolic process"/>
    <property type="evidence" value="ECO:0007669"/>
    <property type="project" value="UniProtKB-KW"/>
</dbReference>
<keyword evidence="5" id="KW-0560">Oxidoreductase</keyword>
<feature type="region of interest" description="Disordered" evidence="8">
    <location>
        <begin position="367"/>
        <end position="397"/>
    </location>
</feature>
<evidence type="ECO:0000256" key="7">
    <source>
        <dbReference type="ARBA" id="ARBA00023324"/>
    </source>
</evidence>
<dbReference type="AlphaFoldDB" id="A0AAV0TWY9"/>
<dbReference type="SMART" id="SM01060">
    <property type="entry name" value="Catalase"/>
    <property type="match status" value="1"/>
</dbReference>
<protein>
    <recommendedName>
        <fullName evidence="9">Catalase core domain-containing protein</fullName>
    </recommendedName>
</protein>
<reference evidence="10" key="1">
    <citation type="submission" date="2022-12" db="EMBL/GenBank/DDBJ databases">
        <authorList>
            <person name="Webb A."/>
        </authorList>
    </citation>
    <scope>NUCLEOTIDE SEQUENCE</scope>
    <source>
        <strain evidence="10">Hp1</strain>
    </source>
</reference>
<dbReference type="InterPro" id="IPR010582">
    <property type="entry name" value="Catalase_immune_responsive"/>
</dbReference>
<evidence type="ECO:0000313" key="10">
    <source>
        <dbReference type="EMBL" id="CAI5727148.1"/>
    </source>
</evidence>
<evidence type="ECO:0000256" key="6">
    <source>
        <dbReference type="ARBA" id="ARBA00023004"/>
    </source>
</evidence>
<organism evidence="10 11">
    <name type="scientific">Hyaloperonospora brassicae</name>
    <name type="common">Brassica downy mildew</name>
    <name type="synonym">Peronospora brassicae</name>
    <dbReference type="NCBI Taxonomy" id="162125"/>
    <lineage>
        <taxon>Eukaryota</taxon>
        <taxon>Sar</taxon>
        <taxon>Stramenopiles</taxon>
        <taxon>Oomycota</taxon>
        <taxon>Peronosporomycetes</taxon>
        <taxon>Peronosporales</taxon>
        <taxon>Peronosporaceae</taxon>
        <taxon>Hyaloperonospora</taxon>
    </lineage>
</organism>
<evidence type="ECO:0000256" key="8">
    <source>
        <dbReference type="SAM" id="MobiDB-lite"/>
    </source>
</evidence>
<dbReference type="EMBL" id="CANTFL010000740">
    <property type="protein sequence ID" value="CAI5727148.1"/>
    <property type="molecule type" value="Genomic_DNA"/>
</dbReference>
<feature type="region of interest" description="Disordered" evidence="8">
    <location>
        <begin position="1"/>
        <end position="23"/>
    </location>
</feature>
<dbReference type="GO" id="GO:0005739">
    <property type="term" value="C:mitochondrion"/>
    <property type="evidence" value="ECO:0007669"/>
    <property type="project" value="TreeGrafter"/>
</dbReference>
<dbReference type="GO" id="GO:0042542">
    <property type="term" value="P:response to hydrogen peroxide"/>
    <property type="evidence" value="ECO:0007669"/>
    <property type="project" value="TreeGrafter"/>
</dbReference>
<gene>
    <name evidence="10" type="ORF">HBR001_LOCUS4019</name>
</gene>
<dbReference type="GO" id="GO:0046872">
    <property type="term" value="F:metal ion binding"/>
    <property type="evidence" value="ECO:0007669"/>
    <property type="project" value="UniProtKB-KW"/>
</dbReference>
<proteinExistence type="inferred from homology"/>
<comment type="caution">
    <text evidence="10">The sequence shown here is derived from an EMBL/GenBank/DDBJ whole genome shotgun (WGS) entry which is preliminary data.</text>
</comment>
<dbReference type="InterPro" id="IPR011614">
    <property type="entry name" value="Catalase_core"/>
</dbReference>
<dbReference type="PRINTS" id="PR00067">
    <property type="entry name" value="CATALASE"/>
</dbReference>
<dbReference type="GO" id="GO:0020037">
    <property type="term" value="F:heme binding"/>
    <property type="evidence" value="ECO:0007669"/>
    <property type="project" value="InterPro"/>
</dbReference>
<accession>A0AAV0TWY9</accession>
<dbReference type="Proteomes" id="UP001162031">
    <property type="component" value="Unassembled WGS sequence"/>
</dbReference>
<dbReference type="PROSITE" id="PS00437">
    <property type="entry name" value="CATALASE_1"/>
    <property type="match status" value="1"/>
</dbReference>
<feature type="domain" description="Catalase core" evidence="9">
    <location>
        <begin position="9"/>
        <end position="304"/>
    </location>
</feature>
<dbReference type="PROSITE" id="PS51402">
    <property type="entry name" value="CATALASE_3"/>
    <property type="match status" value="1"/>
</dbReference>
<evidence type="ECO:0000256" key="4">
    <source>
        <dbReference type="ARBA" id="ARBA00022723"/>
    </source>
</evidence>
<comment type="similarity">
    <text evidence="1">Belongs to the catalase family.</text>
</comment>
<keyword evidence="11" id="KW-1185">Reference proteome</keyword>
<keyword evidence="6" id="KW-0408">Iron</keyword>
<dbReference type="Pfam" id="PF00199">
    <property type="entry name" value="Catalase"/>
    <property type="match status" value="1"/>
</dbReference>
<dbReference type="PANTHER" id="PTHR11465">
    <property type="entry name" value="CATALASE"/>
    <property type="match status" value="1"/>
</dbReference>
<dbReference type="Pfam" id="PF06628">
    <property type="entry name" value="Catalase-rel"/>
    <property type="match status" value="1"/>
</dbReference>
<keyword evidence="2" id="KW-0575">Peroxidase</keyword>
<evidence type="ECO:0000313" key="11">
    <source>
        <dbReference type="Proteomes" id="UP001162031"/>
    </source>
</evidence>
<dbReference type="GO" id="GO:0005777">
    <property type="term" value="C:peroxisome"/>
    <property type="evidence" value="ECO:0007669"/>
    <property type="project" value="TreeGrafter"/>
</dbReference>
<dbReference type="InterPro" id="IPR020835">
    <property type="entry name" value="Catalase_sf"/>
</dbReference>
<dbReference type="InterPro" id="IPR018028">
    <property type="entry name" value="Catalase"/>
</dbReference>